<dbReference type="Proteomes" id="UP001145094">
    <property type="component" value="Unassembled WGS sequence"/>
</dbReference>
<dbReference type="EMBL" id="BSCH01000002">
    <property type="protein sequence ID" value="GLG88893.1"/>
    <property type="molecule type" value="Genomic_DNA"/>
</dbReference>
<evidence type="ECO:0000313" key="4">
    <source>
        <dbReference type="Proteomes" id="UP001145094"/>
    </source>
</evidence>
<organism evidence="3 4">
    <name type="scientific">Sellimonas catena</name>
    <dbReference type="NCBI Taxonomy" id="2994035"/>
    <lineage>
        <taxon>Bacteria</taxon>
        <taxon>Bacillati</taxon>
        <taxon>Bacillota</taxon>
        <taxon>Clostridia</taxon>
        <taxon>Lachnospirales</taxon>
        <taxon>Lachnospiraceae</taxon>
        <taxon>Sellimonas</taxon>
    </lineage>
</organism>
<dbReference type="Gene3D" id="1.10.260.40">
    <property type="entry name" value="lambda repressor-like DNA-binding domains"/>
    <property type="match status" value="1"/>
</dbReference>
<dbReference type="PANTHER" id="PTHR46558">
    <property type="entry name" value="TRACRIPTIONAL REGULATORY PROTEIN-RELATED-RELATED"/>
    <property type="match status" value="1"/>
</dbReference>
<reference evidence="3" key="2">
    <citation type="submission" date="2022-11" db="EMBL/GenBank/DDBJ databases">
        <title>Draft genome sequence of Sellimonas catena strain 18CBH55.</title>
        <authorList>
            <person name="Hisatomi A."/>
            <person name="Ohkuma M."/>
            <person name="Sakamoto M."/>
        </authorList>
    </citation>
    <scope>NUCLEOTIDE SEQUENCE</scope>
    <source>
        <strain evidence="3">18CBH55</strain>
    </source>
</reference>
<dbReference type="GO" id="GO:0016491">
    <property type="term" value="F:oxidoreductase activity"/>
    <property type="evidence" value="ECO:0007669"/>
    <property type="project" value="InterPro"/>
</dbReference>
<dbReference type="SMART" id="SM00530">
    <property type="entry name" value="HTH_XRE"/>
    <property type="match status" value="1"/>
</dbReference>
<comment type="caution">
    <text evidence="3">The sequence shown here is derived from an EMBL/GenBank/DDBJ whole genome shotgun (WGS) entry which is preliminary data.</text>
</comment>
<dbReference type="CDD" id="cd00093">
    <property type="entry name" value="HTH_XRE"/>
    <property type="match status" value="1"/>
</dbReference>
<gene>
    <name evidence="3" type="ORF">Selli2_03190</name>
</gene>
<dbReference type="GO" id="GO:0005506">
    <property type="term" value="F:iron ion binding"/>
    <property type="evidence" value="ECO:0007669"/>
    <property type="project" value="InterPro"/>
</dbReference>
<dbReference type="InterPro" id="IPR036073">
    <property type="entry name" value="Desulfoferrodoxin_Fe-bd_dom_sf"/>
</dbReference>
<proteinExistence type="predicted"/>
<evidence type="ECO:0000256" key="1">
    <source>
        <dbReference type="ARBA" id="ARBA00023125"/>
    </source>
</evidence>
<reference evidence="3" key="3">
    <citation type="journal article" date="2023" name="Int. J. Syst. Evol. Microbiol.">
        <title>Sellimonas catena sp. nov., isolated from human faeces.</title>
        <authorList>
            <person name="Hisatomi A."/>
            <person name="Ohkuma M."/>
            <person name="Sakamoto M."/>
        </authorList>
    </citation>
    <scope>NUCLEOTIDE SEQUENCE</scope>
    <source>
        <strain evidence="3">18CBH55</strain>
    </source>
</reference>
<dbReference type="InterPro" id="IPR001387">
    <property type="entry name" value="Cro/C1-type_HTH"/>
</dbReference>
<dbReference type="Pfam" id="PF01381">
    <property type="entry name" value="HTH_3"/>
    <property type="match status" value="1"/>
</dbReference>
<dbReference type="RefSeq" id="WP_281844327.1">
    <property type="nucleotide sequence ID" value="NZ_BSCH01000002.1"/>
</dbReference>
<accession>A0A9W6C7Q5</accession>
<dbReference type="SUPFAM" id="SSF47413">
    <property type="entry name" value="lambda repressor-like DNA-binding domains"/>
    <property type="match status" value="1"/>
</dbReference>
<sequence>MSYITGNTIRTLREKKGITQKELAEIISVSDKTVSKWETNKGLPDIGIIEELAKALKVSLAELFTGDLKINENVSGNMKKIQFYVCPICGNVITAVGEGHFSCCGITLPKQEPESIDEEHSVFVETVDDEYSITMQHSMSKEHYVSFIAYITSGSVEMIKLYPEQDVSVRFRKKGHGILYVYCNRHGLFRKNI</sequence>
<reference evidence="3" key="1">
    <citation type="submission" date="2022-11" db="EMBL/GenBank/DDBJ databases">
        <title>Draft genome sequence of Sellimonas catena strain 18CBH55.</title>
        <authorList>
            <person name="Atsushi H."/>
            <person name="Moriya O."/>
            <person name="Mitsuo S."/>
        </authorList>
    </citation>
    <scope>NUCLEOTIDE SEQUENCE</scope>
    <source>
        <strain evidence="3">18CBH55</strain>
    </source>
</reference>
<keyword evidence="1" id="KW-0238">DNA-binding</keyword>
<evidence type="ECO:0000259" key="2">
    <source>
        <dbReference type="PROSITE" id="PS50943"/>
    </source>
</evidence>
<dbReference type="GO" id="GO:0003677">
    <property type="term" value="F:DNA binding"/>
    <property type="evidence" value="ECO:0007669"/>
    <property type="project" value="UniProtKB-KW"/>
</dbReference>
<dbReference type="SUPFAM" id="SSF49367">
    <property type="entry name" value="Superoxide reductase-like"/>
    <property type="match status" value="1"/>
</dbReference>
<name>A0A9W6C7Q5_9FIRM</name>
<protein>
    <submittedName>
        <fullName evidence="3">XRE family transcriptional regulator</fullName>
    </submittedName>
</protein>
<dbReference type="InterPro" id="IPR002742">
    <property type="entry name" value="Desulfoferrodoxin_Fe-bd_dom"/>
</dbReference>
<dbReference type="InterPro" id="IPR010982">
    <property type="entry name" value="Lambda_DNA-bd_dom_sf"/>
</dbReference>
<dbReference type="PROSITE" id="PS50943">
    <property type="entry name" value="HTH_CROC1"/>
    <property type="match status" value="1"/>
</dbReference>
<evidence type="ECO:0000313" key="3">
    <source>
        <dbReference type="EMBL" id="GLG88893.1"/>
    </source>
</evidence>
<dbReference type="Pfam" id="PF01880">
    <property type="entry name" value="Desulfoferrodox"/>
    <property type="match status" value="1"/>
</dbReference>
<dbReference type="PANTHER" id="PTHR46558:SF11">
    <property type="entry name" value="HTH-TYPE TRANSCRIPTIONAL REGULATOR XRE"/>
    <property type="match status" value="1"/>
</dbReference>
<dbReference type="Gene3D" id="2.60.40.730">
    <property type="entry name" value="SOR catalytic domain"/>
    <property type="match status" value="1"/>
</dbReference>
<feature type="domain" description="HTH cro/C1-type" evidence="2">
    <location>
        <begin position="9"/>
        <end position="63"/>
    </location>
</feature>
<dbReference type="AlphaFoldDB" id="A0A9W6C7Q5"/>